<dbReference type="InterPro" id="IPR017871">
    <property type="entry name" value="ABC_transporter-like_CS"/>
</dbReference>
<dbReference type="EMBL" id="CP117826">
    <property type="protein sequence ID" value="XCC63399.1"/>
    <property type="molecule type" value="Genomic_DNA"/>
</dbReference>
<feature type="domain" description="ABC transporter" evidence="4">
    <location>
        <begin position="2"/>
        <end position="232"/>
    </location>
</feature>
<keyword evidence="1" id="KW-0813">Transport</keyword>
<dbReference type="SUPFAM" id="SSF52540">
    <property type="entry name" value="P-loop containing nucleoside triphosphate hydrolases"/>
    <property type="match status" value="1"/>
</dbReference>
<gene>
    <name evidence="5" type="ORF">PUP29_05655</name>
</gene>
<dbReference type="PANTHER" id="PTHR45772">
    <property type="entry name" value="CONSERVED COMPONENT OF ABC TRANSPORTER FOR NATURAL AMINO ACIDS-RELATED"/>
    <property type="match status" value="1"/>
</dbReference>
<evidence type="ECO:0000256" key="2">
    <source>
        <dbReference type="ARBA" id="ARBA00022741"/>
    </source>
</evidence>
<dbReference type="RefSeq" id="WP_079547840.1">
    <property type="nucleotide sequence ID" value="NZ_CP117826.1"/>
</dbReference>
<name>A0AAU8AB91_9FIRM</name>
<evidence type="ECO:0000256" key="1">
    <source>
        <dbReference type="ARBA" id="ARBA00022448"/>
    </source>
</evidence>
<dbReference type="InterPro" id="IPR003593">
    <property type="entry name" value="AAA+_ATPase"/>
</dbReference>
<keyword evidence="2" id="KW-0547">Nucleotide-binding</keyword>
<dbReference type="GO" id="GO:0005524">
    <property type="term" value="F:ATP binding"/>
    <property type="evidence" value="ECO:0007669"/>
    <property type="project" value="UniProtKB-KW"/>
</dbReference>
<dbReference type="PROSITE" id="PS50893">
    <property type="entry name" value="ABC_TRANSPORTER_2"/>
    <property type="match status" value="1"/>
</dbReference>
<accession>A0AAU8AB91</accession>
<dbReference type="InterPro" id="IPR051120">
    <property type="entry name" value="ABC_AA/LPS_Transport"/>
</dbReference>
<dbReference type="InterPro" id="IPR027417">
    <property type="entry name" value="P-loop_NTPase"/>
</dbReference>
<dbReference type="GO" id="GO:0005886">
    <property type="term" value="C:plasma membrane"/>
    <property type="evidence" value="ECO:0007669"/>
    <property type="project" value="TreeGrafter"/>
</dbReference>
<keyword evidence="3 5" id="KW-0067">ATP-binding</keyword>
<organism evidence="5">
    <name type="scientific">Christensenella massiliensis</name>
    <dbReference type="NCBI Taxonomy" id="1805714"/>
    <lineage>
        <taxon>Bacteria</taxon>
        <taxon>Bacillati</taxon>
        <taxon>Bacillota</taxon>
        <taxon>Clostridia</taxon>
        <taxon>Christensenellales</taxon>
        <taxon>Christensenellaceae</taxon>
        <taxon>Christensenella</taxon>
    </lineage>
</organism>
<dbReference type="Pfam" id="PF00005">
    <property type="entry name" value="ABC_tran"/>
    <property type="match status" value="1"/>
</dbReference>
<dbReference type="AlphaFoldDB" id="A0AAU8AB91"/>
<dbReference type="SMART" id="SM00382">
    <property type="entry name" value="AAA"/>
    <property type="match status" value="1"/>
</dbReference>
<evidence type="ECO:0000256" key="3">
    <source>
        <dbReference type="ARBA" id="ARBA00022840"/>
    </source>
</evidence>
<dbReference type="PANTHER" id="PTHR45772:SF10">
    <property type="entry name" value="LIPOPOLYSACCHARIDE EXPORT SYSTEM ATP-BINDING PROTEIN LPTB"/>
    <property type="match status" value="1"/>
</dbReference>
<protein>
    <submittedName>
        <fullName evidence="5">ATP-binding cassette domain-containing protein</fullName>
    </submittedName>
</protein>
<proteinExistence type="predicted"/>
<dbReference type="GO" id="GO:0016887">
    <property type="term" value="F:ATP hydrolysis activity"/>
    <property type="evidence" value="ECO:0007669"/>
    <property type="project" value="InterPro"/>
</dbReference>
<evidence type="ECO:0000259" key="4">
    <source>
        <dbReference type="PROSITE" id="PS50893"/>
    </source>
</evidence>
<evidence type="ECO:0000313" key="5">
    <source>
        <dbReference type="EMBL" id="XCC63399.1"/>
    </source>
</evidence>
<dbReference type="PROSITE" id="PS00211">
    <property type="entry name" value="ABC_TRANSPORTER_1"/>
    <property type="match status" value="1"/>
</dbReference>
<sequence>MLELKGISFQTPERREILNEVGLRLEKGKFIVVTGPNGGGKTTLAKLISGIEKPSGGRIVFDGRDITDMDITQRARLGICYAFQQPVRFKGLTVRDILELAAGRFLREEELCGYLMEVGLCAQDYMGREIDASLSGGEIKRIEIATALAREAKLTIFDEPEAGIDLWSFNSLIGVFQALRKKGKSVMVISHQERILAIADEIVVLADGKVVRHGPKAEVFPTLLGEQKQSFCPRQEERI</sequence>
<reference evidence="5" key="1">
    <citation type="submission" date="2023-02" db="EMBL/GenBank/DDBJ databases">
        <title>Gut commensal Christensenella minuta modulates host metabolism via a new class of secondary bile acids.</title>
        <authorList>
            <person name="Liu C."/>
        </authorList>
    </citation>
    <scope>NUCLEOTIDE SEQUENCE</scope>
    <source>
        <strain evidence="5">CA70</strain>
    </source>
</reference>
<dbReference type="Gene3D" id="3.40.50.300">
    <property type="entry name" value="P-loop containing nucleotide triphosphate hydrolases"/>
    <property type="match status" value="1"/>
</dbReference>
<dbReference type="InterPro" id="IPR003439">
    <property type="entry name" value="ABC_transporter-like_ATP-bd"/>
</dbReference>